<feature type="non-terminal residue" evidence="2">
    <location>
        <position position="1"/>
    </location>
</feature>
<dbReference type="PROSITE" id="PS00547">
    <property type="entry name" value="TRANSGLUTAMINASES"/>
    <property type="match status" value="1"/>
</dbReference>
<dbReference type="InterPro" id="IPR013808">
    <property type="entry name" value="Transglutaminase_AS"/>
</dbReference>
<evidence type="ECO:0000313" key="3">
    <source>
        <dbReference type="Proteomes" id="UP000825002"/>
    </source>
</evidence>
<dbReference type="SMART" id="SM00460">
    <property type="entry name" value="TGc"/>
    <property type="match status" value="1"/>
</dbReference>
<sequence>SLVNADRHNYQTYVVTPVLEDHLIAGLPTDIAWNARLAQIDGSAATINVTSSAKSVVGEWSLDVDTRSRSFENSDSNGVFIKYTSKKNFFLLYNPWCKQDPVYLKDRDAIRDYVLSDTGIIYRGSHISVRPVAWVFGQFEKHVLEASMYALTHLGSLPASDAGDPIKVARHLSQVVHSSNESTGGVVQGYWPNDGARNAYRGGTNPYNFTGSTTIMQQFYKTHKPVKYGQCWVFAGVATTMCRALGIPARPVTNYRSAHDTNQSLTVDYLFDERDHQVTLPRRDSVWNFHTWTECWMTRPDLANGGVYDGWQVLDATPQEQSDGRYRMGPASVEACKRGEIARHFDTKFLYAEVNADEAEWIVHGADQPIKLLAYRTDSIGVLIVTKAVGTQYREDITGRYKYPEKTHEEREVMLKALRLAKNNFSRYIINEMFGNVKFELQLPDDVVIGESFRTILRMRNVSRRTYTIPINMAVATTTYTGTIVDTCKSLQQTVVLGPSQEEIITMTLDYDEYEPCLVDQNSFIVHALAGVNETAHEYFKKEIFRLRMPDISIQVDGPLKERKSFKCTLTLVNPLPKPLTKGVFYLEGPGLGKPIKIPVKSKIGVNEQAQVSIMLTPRTSGTKLIVAKFRSKQLNDVDGYKELRIHPLSVWSAFDRADPLLN</sequence>
<dbReference type="InterPro" id="IPR050779">
    <property type="entry name" value="Transglutaminase"/>
</dbReference>
<keyword evidence="3" id="KW-1185">Reference proteome</keyword>
<dbReference type="InterPro" id="IPR014756">
    <property type="entry name" value="Ig_E-set"/>
</dbReference>
<gene>
    <name evidence="2" type="ORF">GZH46_02794</name>
</gene>
<organism evidence="2 3">
    <name type="scientific">Fragariocoptes setiger</name>
    <dbReference type="NCBI Taxonomy" id="1670756"/>
    <lineage>
        <taxon>Eukaryota</taxon>
        <taxon>Metazoa</taxon>
        <taxon>Ecdysozoa</taxon>
        <taxon>Arthropoda</taxon>
        <taxon>Chelicerata</taxon>
        <taxon>Arachnida</taxon>
        <taxon>Acari</taxon>
        <taxon>Acariformes</taxon>
        <taxon>Trombidiformes</taxon>
        <taxon>Prostigmata</taxon>
        <taxon>Eupodina</taxon>
        <taxon>Eriophyoidea</taxon>
        <taxon>Phytoptidae</taxon>
        <taxon>Fragariocoptes</taxon>
    </lineage>
</organism>
<evidence type="ECO:0000313" key="2">
    <source>
        <dbReference type="EMBL" id="KAG9508704.1"/>
    </source>
</evidence>
<dbReference type="InterPro" id="IPR036985">
    <property type="entry name" value="Transglutaminase-like_sf"/>
</dbReference>
<dbReference type="Proteomes" id="UP000825002">
    <property type="component" value="Unassembled WGS sequence"/>
</dbReference>
<dbReference type="InterPro" id="IPR002931">
    <property type="entry name" value="Transglutaminase-like"/>
</dbReference>
<dbReference type="InterPro" id="IPR036238">
    <property type="entry name" value="Transglutaminase_C_sf"/>
</dbReference>
<dbReference type="InterPro" id="IPR013783">
    <property type="entry name" value="Ig-like_fold"/>
</dbReference>
<dbReference type="PANTHER" id="PTHR11590:SF69">
    <property type="entry name" value="RE08173P"/>
    <property type="match status" value="1"/>
</dbReference>
<proteinExistence type="predicted"/>
<dbReference type="Gene3D" id="2.60.40.10">
    <property type="entry name" value="Immunoglobulins"/>
    <property type="match status" value="3"/>
</dbReference>
<dbReference type="PIRSF" id="PIRSF000459">
    <property type="entry name" value="TGM_EBP42"/>
    <property type="match status" value="1"/>
</dbReference>
<dbReference type="PANTHER" id="PTHR11590">
    <property type="entry name" value="PROTEIN-GLUTAMINE GAMMA-GLUTAMYLTRANSFERASE"/>
    <property type="match status" value="1"/>
</dbReference>
<dbReference type="EMBL" id="JAIFTH010001087">
    <property type="protein sequence ID" value="KAG9508704.1"/>
    <property type="molecule type" value="Genomic_DNA"/>
</dbReference>
<dbReference type="InterPro" id="IPR008958">
    <property type="entry name" value="Transglutaminase_C"/>
</dbReference>
<comment type="caution">
    <text evidence="2">The sequence shown here is derived from an EMBL/GenBank/DDBJ whole genome shotgun (WGS) entry which is preliminary data.</text>
</comment>
<protein>
    <recommendedName>
        <fullName evidence="1">Transglutaminase-like domain-containing protein</fullName>
    </recommendedName>
</protein>
<dbReference type="SUPFAM" id="SSF54001">
    <property type="entry name" value="Cysteine proteinases"/>
    <property type="match status" value="1"/>
</dbReference>
<dbReference type="SUPFAM" id="SSF49309">
    <property type="entry name" value="Transglutaminase, two C-terminal domains"/>
    <property type="match status" value="2"/>
</dbReference>
<dbReference type="SUPFAM" id="SSF81296">
    <property type="entry name" value="E set domains"/>
    <property type="match status" value="1"/>
</dbReference>
<dbReference type="InterPro" id="IPR023608">
    <property type="entry name" value="Transglutaminase_animal"/>
</dbReference>
<dbReference type="Gene3D" id="3.90.260.10">
    <property type="entry name" value="Transglutaminase-like"/>
    <property type="match status" value="1"/>
</dbReference>
<dbReference type="InterPro" id="IPR038765">
    <property type="entry name" value="Papain-like_cys_pep_sf"/>
</dbReference>
<name>A0ABQ7S5K5_9ACAR</name>
<accession>A0ABQ7S5K5</accession>
<evidence type="ECO:0000259" key="1">
    <source>
        <dbReference type="SMART" id="SM00460"/>
    </source>
</evidence>
<dbReference type="Pfam" id="PF01841">
    <property type="entry name" value="Transglut_core"/>
    <property type="match status" value="1"/>
</dbReference>
<dbReference type="Pfam" id="PF00927">
    <property type="entry name" value="Transglut_C"/>
    <property type="match status" value="2"/>
</dbReference>
<reference evidence="2 3" key="1">
    <citation type="submission" date="2020-10" db="EMBL/GenBank/DDBJ databases">
        <authorList>
            <person name="Klimov P.B."/>
            <person name="Dyachkov S.M."/>
            <person name="Chetverikov P.E."/>
        </authorList>
    </citation>
    <scope>NUCLEOTIDE SEQUENCE [LARGE SCALE GENOMIC DNA]</scope>
    <source>
        <strain evidence="2">BMOC 18-1129-001#AD2665</strain>
        <tissue evidence="2">Entire mites</tissue>
    </source>
</reference>
<feature type="domain" description="Transglutaminase-like" evidence="1">
    <location>
        <begin position="223"/>
        <end position="318"/>
    </location>
</feature>